<organism evidence="2 3">
    <name type="scientific">Clavelina lepadiformis</name>
    <name type="common">Light-bulb sea squirt</name>
    <name type="synonym">Ascidia lepadiformis</name>
    <dbReference type="NCBI Taxonomy" id="159417"/>
    <lineage>
        <taxon>Eukaryota</taxon>
        <taxon>Metazoa</taxon>
        <taxon>Chordata</taxon>
        <taxon>Tunicata</taxon>
        <taxon>Ascidiacea</taxon>
        <taxon>Aplousobranchia</taxon>
        <taxon>Clavelinidae</taxon>
        <taxon>Clavelina</taxon>
    </lineage>
</organism>
<gene>
    <name evidence="2" type="ORF">CVLEPA_LOCUS31399</name>
</gene>
<dbReference type="PANTHER" id="PTHR15605:SF2">
    <property type="entry name" value="KINESIN-ASSOCIATED PROTEIN 3"/>
    <property type="match status" value="1"/>
</dbReference>
<dbReference type="Pfam" id="PF05804">
    <property type="entry name" value="KAP"/>
    <property type="match status" value="1"/>
</dbReference>
<comment type="caution">
    <text evidence="2">The sequence shown here is derived from an EMBL/GenBank/DDBJ whole genome shotgun (WGS) entry which is preliminary data.</text>
</comment>
<sequence length="826" mass="94749">MFYDESNPPEMMMHSEDARYLKRKVKGGNIDVHPSEKAIIVNYEVEATILGELGDPMLGEKKESQKVIRLRSLNEKTDISALAREVVERCKLIHISKLPEVEQLLYYLQNRKETAKGPQEKSVKSKKSAQGLLDPAPDCLSDSNLIDNEIPSVNNIDDYVELLYEDVPSKIKASALLLRLTRNPDNLEELNHHATVLGALTRVLREDWRKSVELSTNIMYIFFCFSAYTQFHSVIAHHKIGALCMTIAEHELARHNSWREDVEKRKQEIANQPDNDQMIKDYEKANKKYQGLVRKQDQLLRVAFYLLLNLAEDTRVEAKMKNKGIVGLLVKALETRRNPDLILLVISFLKKLSIFLENKNEMTNQDIVAKVAPYVACDNSELSSLAVRLLLNLSFDKNLRHKMIDLGLLPRITSLLGDECNQAATVCLLYHLSVEDKVRSLFSYTDCIPQLLDIVFNFPAGPVSIEVAALCINIATNKRNTQIICEWGDGKGIKFLVRRAFKFKDPLILKMIRNMSQHAGPIKSLFIEHAGAFAKAIKIEKDEDFVVECLGTLGNLNHPNLNYEAILERYDLMAFIQRILKPNQAEDDLVLECIVLLGTVALDGNCAAMLSKSGIIQVLIDLLNAKQEDDELVLQIAYVFYQMIWHEETRNVIVSKTQVPAYLIDLMHDRNTEIRKVCDNTLDIIMEYDVEWAKRIQLEKFRWHNSQWIDMVESQQQNDVDDDDIYDDVLTPYLRDDGLLLYEPNFDEDVLMENGLKPEFIDEEALRNGLGPAHEFPPGYEPYMQEFNPSDPRFLMHSDPDVNSYYNSQTFARPSSPDFIQYHDGY</sequence>
<dbReference type="Gene3D" id="1.25.10.10">
    <property type="entry name" value="Leucine-rich Repeat Variant"/>
    <property type="match status" value="1"/>
</dbReference>
<dbReference type="SUPFAM" id="SSF48371">
    <property type="entry name" value="ARM repeat"/>
    <property type="match status" value="1"/>
</dbReference>
<reference evidence="2 3" key="1">
    <citation type="submission" date="2024-02" db="EMBL/GenBank/DDBJ databases">
        <authorList>
            <person name="Daric V."/>
            <person name="Darras S."/>
        </authorList>
    </citation>
    <scope>NUCLEOTIDE SEQUENCE [LARGE SCALE GENOMIC DNA]</scope>
</reference>
<dbReference type="PANTHER" id="PTHR15605">
    <property type="entry name" value="KINESIN-ASSOCIATED PROTEINS"/>
    <property type="match status" value="1"/>
</dbReference>
<dbReference type="InterPro" id="IPR011989">
    <property type="entry name" value="ARM-like"/>
</dbReference>
<protein>
    <recommendedName>
        <fullName evidence="4">Kinesin-associated protein 3</fullName>
    </recommendedName>
</protein>
<accession>A0ABP0H1P5</accession>
<dbReference type="InterPro" id="IPR000225">
    <property type="entry name" value="Armadillo"/>
</dbReference>
<evidence type="ECO:0008006" key="4">
    <source>
        <dbReference type="Google" id="ProtNLM"/>
    </source>
</evidence>
<dbReference type="SMART" id="SM01297">
    <property type="entry name" value="KAP"/>
    <property type="match status" value="1"/>
</dbReference>
<evidence type="ECO:0000313" key="2">
    <source>
        <dbReference type="EMBL" id="CAK8697916.1"/>
    </source>
</evidence>
<evidence type="ECO:0000256" key="1">
    <source>
        <dbReference type="SAM" id="MobiDB-lite"/>
    </source>
</evidence>
<feature type="region of interest" description="Disordered" evidence="1">
    <location>
        <begin position="116"/>
        <end position="135"/>
    </location>
</feature>
<dbReference type="Proteomes" id="UP001642483">
    <property type="component" value="Unassembled WGS sequence"/>
</dbReference>
<keyword evidence="3" id="KW-1185">Reference proteome</keyword>
<dbReference type="EMBL" id="CAWYQH010000174">
    <property type="protein sequence ID" value="CAK8697916.1"/>
    <property type="molecule type" value="Genomic_DNA"/>
</dbReference>
<dbReference type="InterPro" id="IPR008658">
    <property type="entry name" value="KAP3"/>
</dbReference>
<name>A0ABP0H1P5_CLALP</name>
<dbReference type="InterPro" id="IPR016024">
    <property type="entry name" value="ARM-type_fold"/>
</dbReference>
<proteinExistence type="predicted"/>
<dbReference type="SMART" id="SM00185">
    <property type="entry name" value="ARM"/>
    <property type="match status" value="4"/>
</dbReference>
<evidence type="ECO:0000313" key="3">
    <source>
        <dbReference type="Proteomes" id="UP001642483"/>
    </source>
</evidence>